<evidence type="ECO:0000256" key="12">
    <source>
        <dbReference type="ARBA" id="ARBA00029574"/>
    </source>
</evidence>
<dbReference type="InterPro" id="IPR013087">
    <property type="entry name" value="Znf_C2H2_type"/>
</dbReference>
<evidence type="ECO:0000256" key="10">
    <source>
        <dbReference type="ARBA" id="ARBA00022833"/>
    </source>
</evidence>
<dbReference type="GO" id="GO:0032958">
    <property type="term" value="P:inositol phosphate biosynthetic process"/>
    <property type="evidence" value="ECO:0007669"/>
    <property type="project" value="TreeGrafter"/>
</dbReference>
<evidence type="ECO:0000256" key="4">
    <source>
        <dbReference type="ARBA" id="ARBA00022679"/>
    </source>
</evidence>
<feature type="region of interest" description="Disordered" evidence="15">
    <location>
        <begin position="845"/>
        <end position="970"/>
    </location>
</feature>
<evidence type="ECO:0000256" key="14">
    <source>
        <dbReference type="PROSITE-ProRule" id="PRU00042"/>
    </source>
</evidence>
<feature type="compositionally biased region" description="Low complexity" evidence="15">
    <location>
        <begin position="430"/>
        <end position="439"/>
    </location>
</feature>
<evidence type="ECO:0000256" key="7">
    <source>
        <dbReference type="ARBA" id="ARBA00022741"/>
    </source>
</evidence>
<accession>A0AAN6GN78</accession>
<dbReference type="InterPro" id="IPR036236">
    <property type="entry name" value="Znf_C2H2_sf"/>
</dbReference>
<keyword evidence="8 14" id="KW-0863">Zinc-finger</keyword>
<evidence type="ECO:0000256" key="11">
    <source>
        <dbReference type="ARBA" id="ARBA00022840"/>
    </source>
</evidence>
<dbReference type="SMART" id="SM00355">
    <property type="entry name" value="ZnF_C2H2"/>
    <property type="match status" value="2"/>
</dbReference>
<protein>
    <recommendedName>
        <fullName evidence="3">Inositol-pentakisphosphate 2-kinase</fullName>
        <ecNumber evidence="2">2.7.1.158</ecNumber>
    </recommendedName>
    <alternativeName>
        <fullName evidence="13">Inositol-1,3,4,5,6-pentakisphosphate 2-kinase</fullName>
    </alternativeName>
    <alternativeName>
        <fullName evidence="12">Ins(1,3,4,5,6)P5 2-kinase</fullName>
    </alternativeName>
</protein>
<dbReference type="InterPro" id="IPR043001">
    <property type="entry name" value="IP5_2-K_N_lobe"/>
</dbReference>
<keyword evidence="4" id="KW-0808">Transferase</keyword>
<feature type="region of interest" description="Disordered" evidence="15">
    <location>
        <begin position="1190"/>
        <end position="1232"/>
    </location>
</feature>
<comment type="caution">
    <text evidence="17">The sequence shown here is derived from an EMBL/GenBank/DDBJ whole genome shotgun (WGS) entry which is preliminary data.</text>
</comment>
<evidence type="ECO:0000256" key="9">
    <source>
        <dbReference type="ARBA" id="ARBA00022777"/>
    </source>
</evidence>
<dbReference type="GO" id="GO:0035299">
    <property type="term" value="F:inositol-1,3,4,5,6-pentakisphosphate 2-kinase activity"/>
    <property type="evidence" value="ECO:0007669"/>
    <property type="project" value="UniProtKB-EC"/>
</dbReference>
<dbReference type="FunFam" id="3.30.160.60:FF:000100">
    <property type="entry name" value="Zinc finger 45-like"/>
    <property type="match status" value="1"/>
</dbReference>
<dbReference type="Gene3D" id="3.30.200.110">
    <property type="entry name" value="Inositol-pentakisphosphate 2-kinase, N-lobe"/>
    <property type="match status" value="1"/>
</dbReference>
<feature type="compositionally biased region" description="Polar residues" evidence="15">
    <location>
        <begin position="1021"/>
        <end position="1036"/>
    </location>
</feature>
<feature type="compositionally biased region" description="Low complexity" evidence="15">
    <location>
        <begin position="66"/>
        <end position="87"/>
    </location>
</feature>
<dbReference type="PROSITE" id="PS50157">
    <property type="entry name" value="ZINC_FINGER_C2H2_2"/>
    <property type="match status" value="2"/>
</dbReference>
<feature type="compositionally biased region" description="Polar residues" evidence="15">
    <location>
        <begin position="708"/>
        <end position="726"/>
    </location>
</feature>
<dbReference type="Gene3D" id="3.30.160.60">
    <property type="entry name" value="Classic Zinc Finger"/>
    <property type="match status" value="2"/>
</dbReference>
<proteinExistence type="predicted"/>
<keyword evidence="11" id="KW-0067">ATP-binding</keyword>
<evidence type="ECO:0000259" key="16">
    <source>
        <dbReference type="PROSITE" id="PS50157"/>
    </source>
</evidence>
<feature type="domain" description="C2H2-type" evidence="16">
    <location>
        <begin position="830"/>
        <end position="859"/>
    </location>
</feature>
<dbReference type="SUPFAM" id="SSF57667">
    <property type="entry name" value="beta-beta-alpha zinc fingers"/>
    <property type="match status" value="1"/>
</dbReference>
<feature type="compositionally biased region" description="Polar residues" evidence="15">
    <location>
        <begin position="1641"/>
        <end position="1651"/>
    </location>
</feature>
<feature type="compositionally biased region" description="Low complexity" evidence="15">
    <location>
        <begin position="496"/>
        <end position="508"/>
    </location>
</feature>
<keyword evidence="7" id="KW-0547">Nucleotide-binding</keyword>
<evidence type="ECO:0000256" key="3">
    <source>
        <dbReference type="ARBA" id="ARBA00014846"/>
    </source>
</evidence>
<evidence type="ECO:0000256" key="1">
    <source>
        <dbReference type="ARBA" id="ARBA00001774"/>
    </source>
</evidence>
<keyword evidence="6" id="KW-0677">Repeat</keyword>
<evidence type="ECO:0000256" key="15">
    <source>
        <dbReference type="SAM" id="MobiDB-lite"/>
    </source>
</evidence>
<feature type="compositionally biased region" description="Low complexity" evidence="15">
    <location>
        <begin position="462"/>
        <end position="485"/>
    </location>
</feature>
<evidence type="ECO:0000313" key="17">
    <source>
        <dbReference type="EMBL" id="KAK0548411.1"/>
    </source>
</evidence>
<evidence type="ECO:0000256" key="5">
    <source>
        <dbReference type="ARBA" id="ARBA00022723"/>
    </source>
</evidence>
<dbReference type="PROSITE" id="PS00028">
    <property type="entry name" value="ZINC_FINGER_C2H2_1"/>
    <property type="match status" value="2"/>
</dbReference>
<feature type="compositionally biased region" description="Low complexity" evidence="15">
    <location>
        <begin position="1211"/>
        <end position="1230"/>
    </location>
</feature>
<dbReference type="EC" id="2.7.1.158" evidence="2"/>
<keyword evidence="5" id="KW-0479">Metal-binding</keyword>
<dbReference type="GO" id="GO:0008270">
    <property type="term" value="F:zinc ion binding"/>
    <property type="evidence" value="ECO:0007669"/>
    <property type="project" value="UniProtKB-KW"/>
</dbReference>
<feature type="compositionally biased region" description="Pro residues" evidence="15">
    <location>
        <begin position="440"/>
        <end position="455"/>
    </location>
</feature>
<name>A0AAN6GN78_9BASI</name>
<organism evidence="17 18">
    <name type="scientific">Tilletia horrida</name>
    <dbReference type="NCBI Taxonomy" id="155126"/>
    <lineage>
        <taxon>Eukaryota</taxon>
        <taxon>Fungi</taxon>
        <taxon>Dikarya</taxon>
        <taxon>Basidiomycota</taxon>
        <taxon>Ustilaginomycotina</taxon>
        <taxon>Exobasidiomycetes</taxon>
        <taxon>Tilletiales</taxon>
        <taxon>Tilletiaceae</taxon>
        <taxon>Tilletia</taxon>
    </lineage>
</organism>
<feature type="region of interest" description="Disordered" evidence="15">
    <location>
        <begin position="1103"/>
        <end position="1122"/>
    </location>
</feature>
<evidence type="ECO:0000256" key="8">
    <source>
        <dbReference type="ARBA" id="ARBA00022771"/>
    </source>
</evidence>
<keyword evidence="9" id="KW-0418">Kinase</keyword>
<gene>
    <name evidence="17" type="ORF">OC846_004484</name>
</gene>
<dbReference type="GO" id="GO:0005524">
    <property type="term" value="F:ATP binding"/>
    <property type="evidence" value="ECO:0007669"/>
    <property type="project" value="UniProtKB-KW"/>
</dbReference>
<feature type="compositionally biased region" description="Polar residues" evidence="15">
    <location>
        <begin position="46"/>
        <end position="55"/>
    </location>
</feature>
<evidence type="ECO:0000256" key="6">
    <source>
        <dbReference type="ARBA" id="ARBA00022737"/>
    </source>
</evidence>
<evidence type="ECO:0000256" key="2">
    <source>
        <dbReference type="ARBA" id="ARBA00012023"/>
    </source>
</evidence>
<feature type="region of interest" description="Disordered" evidence="15">
    <location>
        <begin position="708"/>
        <end position="729"/>
    </location>
</feature>
<evidence type="ECO:0000256" key="13">
    <source>
        <dbReference type="ARBA" id="ARBA00030342"/>
    </source>
</evidence>
<feature type="region of interest" description="Disordered" evidence="15">
    <location>
        <begin position="1013"/>
        <end position="1088"/>
    </location>
</feature>
<feature type="compositionally biased region" description="Low complexity" evidence="15">
    <location>
        <begin position="856"/>
        <end position="890"/>
    </location>
</feature>
<feature type="compositionally biased region" description="Low complexity" evidence="15">
    <location>
        <begin position="142"/>
        <end position="154"/>
    </location>
</feature>
<sequence length="1698" mass="175799">MEQRSPRTRNVVLGNPPEDSVAGVPFPHAASPPSRTRIELPPIEGSPSQNQNQAGPSARRTHSQGSRTSSISSVHSASGSLLPTSPSGPGGSIGQQPLPSIRHVLGLQTSQSIKSPPSTPMSAVLSLSGPGGDPTSPHRRTPSAPESSRSARAAMPPPARPAQSSPSYSVRDLPPSTAGAPGSRPNTTSSGGSGSLHHFANIALAAESRPGPQHSASSSMSRLQSGASSSKPASPPQPTSPRRVLMEQTAEDRPFAYSRESNARSRAHSQAQPQTGSSKASGHVSSARTGMSSHGPVPLWQRANHGLLGPELSYHRSDSSPSMQPMGLPPISPGESEFADRIYDEEMDLSGAGGGQGPRAQSRLRYAQGGGSGPQAPVSPQSSHGGGAANVGAKRQRADGEAEPPGSPPTRRRHTLGAMDEPPGLRGSFAGAASAMGPGSVPPPPLPHPAGPPPPHPDHAGHYAAAHAASRSSALYAAAPASSRRISGRGSGSGSGSDPTSSVPFLSPSASSVSLATTVSDFGGAGPGHPGHRYRVQSAGGAGQGYPEPHYGGPTGYKPRSYLGLDFDPAAVGQVGPGGRSGIVGPDGKYLGGTNFEIGSSGGHTRTQSSASRLRAGTGSGSGSGSTLPPFYPALMHAPTIGSTSPRKGVSGGHTHTLSLPHYPQAGSSGRGGPSTAGTIYNASAFPSVLTTGPNAAGGIIVGGNVDTPSSLQRSSTYGGRGSQKSRYGGGAGAGAGFVFPPPPNVKAEGGNDRSGINSPTNALVSLGDAAVIGGGASTPVVPSNSAQSQASNSSAAGAAKYECTWCGKRFSRPSSLKIHYHSHTGEKPYVCEEPGCGRTFSVQSNLRRHQRGHQNAANNTNSTGTNADGNASGTNNNRGGSNRNGSPGSIQSHPPPSRSAYEPGSRSLGGSQWMFQQQQQQPPPPPPPPQQQPPPSFAPAHAHGQYHQSQYRPQPLPGDFGPGYENAVHHAPGNYQMQFRERRQSMSSNGDFEAGAEESYGIGGGGAKVLLGLSGKGSATQRPHSSEGPQSNPSNRGAYHHQMSRSDSMDTDPPGSLSPQRRREGSGTGRSGFMGATGKYSGHSRFPSGLVRTTAGLRLDNSLNNASRAGSSSGGDASSGLGEREILFPRLEPHEVQVQHAQWSNPLHWAYLAEGGKNLLVHYVGPTPSIFGGTSDGFPPLVLRLRKSSRPSAPGAAGAAVKTEAEDKSAVSIASPQSDSSAASSADSAGDARDALDENAFRDEIVAPLLGPAGGLDVLPYILPVPLIRSGRSGSGAKDTDARFGHLPYGRSLWALHDPSAFLSALGKLVESDRPAERRATSQIDSAAPFLWAVENVTAALSPDFVNQGGRSTICVEIKPKWGFLANGEHLSDASKGVKTAYSRYKLHRVLKARKPDVNGAASQGPTLEEWNAIYDPLDLFSVDSGRVHRSVKALYVEWKAAQGSGMFNNLRVFVDGHPINVTSNLELLTKALGAVHSSTEADLFAQVMTPHLLSSPVLRRLAHLQSALDPLDIEGLAKLWQNQTGADFGSISKHSDSFLLRDPSVDEYEDVVQWFFAREEALAQGATAGADVTGATLRQLTLAYLLSATFKDCSLFVRLVPTEGNGSDWSANGTPDGDGDITITDAASASRAEGATATNSNNNNKQVDTSSRFEAEFKVIDLDPKPMDKLSKYFHMDAEIVSGFNTWAAEVGLPAN</sequence>
<feature type="compositionally biased region" description="Low complexity" evidence="15">
    <location>
        <begin position="1191"/>
        <end position="1201"/>
    </location>
</feature>
<dbReference type="PANTHER" id="PTHR14456">
    <property type="entry name" value="INOSITOL POLYPHOSPHATE KINASE 1"/>
    <property type="match status" value="1"/>
</dbReference>
<feature type="compositionally biased region" description="Low complexity" evidence="15">
    <location>
        <begin position="1630"/>
        <end position="1640"/>
    </location>
</feature>
<keyword evidence="18" id="KW-1185">Reference proteome</keyword>
<feature type="region of interest" description="Disordered" evidence="15">
    <location>
        <begin position="1"/>
        <end position="508"/>
    </location>
</feature>
<comment type="catalytic activity">
    <reaction evidence="1">
        <text>1D-myo-inositol 1,3,4,5,6-pentakisphosphate + ATP = 1D-myo-inositol hexakisphosphate + ADP + H(+)</text>
        <dbReference type="Rhea" id="RHEA:20313"/>
        <dbReference type="ChEBI" id="CHEBI:15378"/>
        <dbReference type="ChEBI" id="CHEBI:30616"/>
        <dbReference type="ChEBI" id="CHEBI:57733"/>
        <dbReference type="ChEBI" id="CHEBI:58130"/>
        <dbReference type="ChEBI" id="CHEBI:456216"/>
        <dbReference type="EC" id="2.7.1.158"/>
    </reaction>
</comment>
<keyword evidence="10" id="KW-0862">Zinc</keyword>
<dbReference type="EMBL" id="JAPDMZ010000136">
    <property type="protein sequence ID" value="KAK0548411.1"/>
    <property type="molecule type" value="Genomic_DNA"/>
</dbReference>
<feature type="region of interest" description="Disordered" evidence="15">
    <location>
        <begin position="521"/>
        <end position="555"/>
    </location>
</feature>
<feature type="compositionally biased region" description="Polar residues" evidence="15">
    <location>
        <begin position="214"/>
        <end position="227"/>
    </location>
</feature>
<dbReference type="InterPro" id="IPR009286">
    <property type="entry name" value="Ins_P5_2-kin"/>
</dbReference>
<dbReference type="GO" id="GO:0005634">
    <property type="term" value="C:nucleus"/>
    <property type="evidence" value="ECO:0007669"/>
    <property type="project" value="TreeGrafter"/>
</dbReference>
<feature type="region of interest" description="Disordered" evidence="15">
    <location>
        <begin position="1630"/>
        <end position="1651"/>
    </location>
</feature>
<feature type="compositionally biased region" description="Pro residues" evidence="15">
    <location>
        <begin position="922"/>
        <end position="938"/>
    </location>
</feature>
<dbReference type="PANTHER" id="PTHR14456:SF2">
    <property type="entry name" value="INOSITOL-PENTAKISPHOSPHATE 2-KINASE"/>
    <property type="match status" value="1"/>
</dbReference>
<evidence type="ECO:0000313" key="18">
    <source>
        <dbReference type="Proteomes" id="UP001176517"/>
    </source>
</evidence>
<dbReference type="Pfam" id="PF00096">
    <property type="entry name" value="zf-C2H2"/>
    <property type="match status" value="2"/>
</dbReference>
<reference evidence="17" key="1">
    <citation type="journal article" date="2023" name="PhytoFront">
        <title>Draft Genome Resources of Seven Strains of Tilletia horrida, Causal Agent of Kernel Smut of Rice.</title>
        <authorList>
            <person name="Khanal S."/>
            <person name="Antony Babu S."/>
            <person name="Zhou X.G."/>
        </authorList>
    </citation>
    <scope>NUCLEOTIDE SEQUENCE</scope>
    <source>
        <strain evidence="17">TX6</strain>
    </source>
</reference>
<dbReference type="Pfam" id="PF06090">
    <property type="entry name" value="Ins_P5_2-kin"/>
    <property type="match status" value="1"/>
</dbReference>
<feature type="region of interest" description="Disordered" evidence="15">
    <location>
        <begin position="596"/>
        <end position="628"/>
    </location>
</feature>
<dbReference type="Proteomes" id="UP001176517">
    <property type="component" value="Unassembled WGS sequence"/>
</dbReference>
<feature type="compositionally biased region" description="Polar residues" evidence="15">
    <location>
        <begin position="107"/>
        <end position="116"/>
    </location>
</feature>
<dbReference type="FunFam" id="3.30.160.60:FF:000358">
    <property type="entry name" value="zinc finger protein 24"/>
    <property type="match status" value="1"/>
</dbReference>
<feature type="domain" description="C2H2-type" evidence="16">
    <location>
        <begin position="802"/>
        <end position="829"/>
    </location>
</feature>
<feature type="compositionally biased region" description="Polar residues" evidence="15">
    <location>
        <begin position="268"/>
        <end position="292"/>
    </location>
</feature>